<gene>
    <name evidence="1" type="ORF">RND81_04G034300</name>
</gene>
<dbReference type="EMBL" id="JBDFQZ010000004">
    <property type="protein sequence ID" value="KAK9732959.1"/>
    <property type="molecule type" value="Genomic_DNA"/>
</dbReference>
<accession>A0AAW1LHH4</accession>
<sequence>MKINFFCVNGERRVRRCLFYKCEYSKRILDLIRNWARAYFPSRDILAWRLNRQGSLIQKAVINAIIYATIPHMETTKLEQIRAKIDESEDCGSNHHNGNPNSYTRTDELETARWRQEVAGGTCGSEDLIFLYEEDEEDEIGGERRWVGPNYVFLMFTPLLIKMGHGSSDGF</sequence>
<organism evidence="1 2">
    <name type="scientific">Saponaria officinalis</name>
    <name type="common">Common soapwort</name>
    <name type="synonym">Lychnis saponaria</name>
    <dbReference type="NCBI Taxonomy" id="3572"/>
    <lineage>
        <taxon>Eukaryota</taxon>
        <taxon>Viridiplantae</taxon>
        <taxon>Streptophyta</taxon>
        <taxon>Embryophyta</taxon>
        <taxon>Tracheophyta</taxon>
        <taxon>Spermatophyta</taxon>
        <taxon>Magnoliopsida</taxon>
        <taxon>eudicotyledons</taxon>
        <taxon>Gunneridae</taxon>
        <taxon>Pentapetalae</taxon>
        <taxon>Caryophyllales</taxon>
        <taxon>Caryophyllaceae</taxon>
        <taxon>Caryophylleae</taxon>
        <taxon>Saponaria</taxon>
    </lineage>
</organism>
<reference evidence="1" key="1">
    <citation type="submission" date="2024-03" db="EMBL/GenBank/DDBJ databases">
        <title>WGS assembly of Saponaria officinalis var. Norfolk2.</title>
        <authorList>
            <person name="Jenkins J."/>
            <person name="Shu S."/>
            <person name="Grimwood J."/>
            <person name="Barry K."/>
            <person name="Goodstein D."/>
            <person name="Schmutz J."/>
            <person name="Leebens-Mack J."/>
            <person name="Osbourn A."/>
        </authorList>
    </citation>
    <scope>NUCLEOTIDE SEQUENCE [LARGE SCALE GENOMIC DNA]</scope>
    <source>
        <strain evidence="1">JIC</strain>
    </source>
</reference>
<evidence type="ECO:0000313" key="2">
    <source>
        <dbReference type="Proteomes" id="UP001443914"/>
    </source>
</evidence>
<evidence type="ECO:0000313" key="1">
    <source>
        <dbReference type="EMBL" id="KAK9732959.1"/>
    </source>
</evidence>
<proteinExistence type="predicted"/>
<dbReference type="AlphaFoldDB" id="A0AAW1LHH4"/>
<comment type="caution">
    <text evidence="1">The sequence shown here is derived from an EMBL/GenBank/DDBJ whole genome shotgun (WGS) entry which is preliminary data.</text>
</comment>
<name>A0AAW1LHH4_SAPOF</name>
<protein>
    <submittedName>
        <fullName evidence="1">Uncharacterized protein</fullName>
    </submittedName>
</protein>
<keyword evidence="2" id="KW-1185">Reference proteome</keyword>
<dbReference type="Proteomes" id="UP001443914">
    <property type="component" value="Unassembled WGS sequence"/>
</dbReference>